<accession>A0A4R8H181</accession>
<dbReference type="Proteomes" id="UP000295832">
    <property type="component" value="Unassembled WGS sequence"/>
</dbReference>
<sequence length="110" mass="12623">MALTTVAKVRGIASNLSSLEDSTIEMYIDDAVLELEDFRYDEKYQEKLERYMAAHLGTLDKPKPTDKMLGPMRNMYPNRTGQEELKLTEYGKEVLRILRKCNGPAMVVFS</sequence>
<organism evidence="1 2">
    <name type="scientific">Orenia marismortui</name>
    <dbReference type="NCBI Taxonomy" id="46469"/>
    <lineage>
        <taxon>Bacteria</taxon>
        <taxon>Bacillati</taxon>
        <taxon>Bacillota</taxon>
        <taxon>Clostridia</taxon>
        <taxon>Halanaerobiales</taxon>
        <taxon>Halobacteroidaceae</taxon>
        <taxon>Orenia</taxon>
    </lineage>
</organism>
<proteinExistence type="predicted"/>
<reference evidence="1 2" key="1">
    <citation type="submission" date="2019-03" db="EMBL/GenBank/DDBJ databases">
        <title>Subsurface microbial communities from deep shales in Ohio and West Virginia, USA.</title>
        <authorList>
            <person name="Wrighton K."/>
        </authorList>
    </citation>
    <scope>NUCLEOTIDE SEQUENCE [LARGE SCALE GENOMIC DNA]</scope>
    <source>
        <strain evidence="1 2">MSL 6dP</strain>
    </source>
</reference>
<evidence type="ECO:0000313" key="2">
    <source>
        <dbReference type="Proteomes" id="UP000295832"/>
    </source>
</evidence>
<dbReference type="InterPro" id="IPR025127">
    <property type="entry name" value="DUF4054"/>
</dbReference>
<name>A0A4R8H181_9FIRM</name>
<dbReference type="STRING" id="926561.GCA_000379025_03195"/>
<dbReference type="AlphaFoldDB" id="A0A4R8H181"/>
<dbReference type="RefSeq" id="WP_134118182.1">
    <property type="nucleotide sequence ID" value="NZ_SOEG01000030.1"/>
</dbReference>
<evidence type="ECO:0000313" key="1">
    <source>
        <dbReference type="EMBL" id="TDX48279.1"/>
    </source>
</evidence>
<keyword evidence="2" id="KW-1185">Reference proteome</keyword>
<dbReference type="EMBL" id="SOEG01000030">
    <property type="protein sequence ID" value="TDX48279.1"/>
    <property type="molecule type" value="Genomic_DNA"/>
</dbReference>
<comment type="caution">
    <text evidence="1">The sequence shown here is derived from an EMBL/GenBank/DDBJ whole genome shotgun (WGS) entry which is preliminary data.</text>
</comment>
<dbReference type="Pfam" id="PF13262">
    <property type="entry name" value="DUF4054"/>
    <property type="match status" value="1"/>
</dbReference>
<gene>
    <name evidence="1" type="ORF">C7959_1306</name>
</gene>
<protein>
    <submittedName>
        <fullName evidence="1">Uncharacterized protein DUF4054</fullName>
    </submittedName>
</protein>